<name>A0AAW1W6Y6_RUBAR</name>
<proteinExistence type="predicted"/>
<sequence>MGFLCEWRYQARNKRVEREKVEEVVVARPGPKRRNVSLTTLRRGFLSGAEGPVSIRLVSLCRETRTTVPPTQLWGPPPPNHDASTLNLETSLYFSPRSSATPLPSSTLALYYLFQSNHAFGVLGFVMARELQKASVSSVIVTYVNGI</sequence>
<dbReference type="AlphaFoldDB" id="A0AAW1W6Y6"/>
<comment type="caution">
    <text evidence="1">The sequence shown here is derived from an EMBL/GenBank/DDBJ whole genome shotgun (WGS) entry which is preliminary data.</text>
</comment>
<keyword evidence="2" id="KW-1185">Reference proteome</keyword>
<accession>A0AAW1W6Y6</accession>
<gene>
    <name evidence="1" type="ORF">M0R45_029208</name>
</gene>
<organism evidence="1 2">
    <name type="scientific">Rubus argutus</name>
    <name type="common">Southern blackberry</name>
    <dbReference type="NCBI Taxonomy" id="59490"/>
    <lineage>
        <taxon>Eukaryota</taxon>
        <taxon>Viridiplantae</taxon>
        <taxon>Streptophyta</taxon>
        <taxon>Embryophyta</taxon>
        <taxon>Tracheophyta</taxon>
        <taxon>Spermatophyta</taxon>
        <taxon>Magnoliopsida</taxon>
        <taxon>eudicotyledons</taxon>
        <taxon>Gunneridae</taxon>
        <taxon>Pentapetalae</taxon>
        <taxon>rosids</taxon>
        <taxon>fabids</taxon>
        <taxon>Rosales</taxon>
        <taxon>Rosaceae</taxon>
        <taxon>Rosoideae</taxon>
        <taxon>Rosoideae incertae sedis</taxon>
        <taxon>Rubus</taxon>
    </lineage>
</organism>
<evidence type="ECO:0000313" key="2">
    <source>
        <dbReference type="Proteomes" id="UP001457282"/>
    </source>
</evidence>
<protein>
    <submittedName>
        <fullName evidence="1">Uncharacterized protein</fullName>
    </submittedName>
</protein>
<dbReference type="Proteomes" id="UP001457282">
    <property type="component" value="Unassembled WGS sequence"/>
</dbReference>
<dbReference type="EMBL" id="JBEDUW010000006">
    <property type="protein sequence ID" value="KAK9920660.1"/>
    <property type="molecule type" value="Genomic_DNA"/>
</dbReference>
<evidence type="ECO:0000313" key="1">
    <source>
        <dbReference type="EMBL" id="KAK9920660.1"/>
    </source>
</evidence>
<reference evidence="1 2" key="1">
    <citation type="journal article" date="2023" name="G3 (Bethesda)">
        <title>A chromosome-length genome assembly and annotation of blackberry (Rubus argutus, cv. 'Hillquist').</title>
        <authorList>
            <person name="Bruna T."/>
            <person name="Aryal R."/>
            <person name="Dudchenko O."/>
            <person name="Sargent D.J."/>
            <person name="Mead D."/>
            <person name="Buti M."/>
            <person name="Cavallini A."/>
            <person name="Hytonen T."/>
            <person name="Andres J."/>
            <person name="Pham M."/>
            <person name="Weisz D."/>
            <person name="Mascagni F."/>
            <person name="Usai G."/>
            <person name="Natali L."/>
            <person name="Bassil N."/>
            <person name="Fernandez G.E."/>
            <person name="Lomsadze A."/>
            <person name="Armour M."/>
            <person name="Olukolu B."/>
            <person name="Poorten T."/>
            <person name="Britton C."/>
            <person name="Davik J."/>
            <person name="Ashrafi H."/>
            <person name="Aiden E.L."/>
            <person name="Borodovsky M."/>
            <person name="Worthington M."/>
        </authorList>
    </citation>
    <scope>NUCLEOTIDE SEQUENCE [LARGE SCALE GENOMIC DNA]</scope>
    <source>
        <strain evidence="1">PI 553951</strain>
    </source>
</reference>